<dbReference type="PROSITE" id="PS00221">
    <property type="entry name" value="MIP"/>
    <property type="match status" value="2"/>
</dbReference>
<evidence type="ECO:0000256" key="1">
    <source>
        <dbReference type="ARBA" id="ARBA00004141"/>
    </source>
</evidence>
<evidence type="ECO:0000313" key="8">
    <source>
        <dbReference type="EMBL" id="CAJ1395719.1"/>
    </source>
</evidence>
<evidence type="ECO:0000256" key="6">
    <source>
        <dbReference type="RuleBase" id="RU000477"/>
    </source>
</evidence>
<dbReference type="Proteomes" id="UP001178507">
    <property type="component" value="Unassembled WGS sequence"/>
</dbReference>
<dbReference type="InterPro" id="IPR023271">
    <property type="entry name" value="Aquaporin-like"/>
</dbReference>
<evidence type="ECO:0000256" key="3">
    <source>
        <dbReference type="ARBA" id="ARBA00022692"/>
    </source>
</evidence>
<proteinExistence type="inferred from homology"/>
<feature type="transmembrane region" description="Helical" evidence="7">
    <location>
        <begin position="158"/>
        <end position="175"/>
    </location>
</feature>
<organism evidence="8 9">
    <name type="scientific">Effrenium voratum</name>
    <dbReference type="NCBI Taxonomy" id="2562239"/>
    <lineage>
        <taxon>Eukaryota</taxon>
        <taxon>Sar</taxon>
        <taxon>Alveolata</taxon>
        <taxon>Dinophyceae</taxon>
        <taxon>Suessiales</taxon>
        <taxon>Symbiodiniaceae</taxon>
        <taxon>Effrenium</taxon>
    </lineage>
</organism>
<feature type="transmembrane region" description="Helical" evidence="7">
    <location>
        <begin position="22"/>
        <end position="43"/>
    </location>
</feature>
<comment type="subcellular location">
    <subcellularLocation>
        <location evidence="1">Membrane</location>
        <topology evidence="1">Multi-pass membrane protein</topology>
    </subcellularLocation>
</comment>
<keyword evidence="5 7" id="KW-0472">Membrane</keyword>
<feature type="transmembrane region" description="Helical" evidence="7">
    <location>
        <begin position="55"/>
        <end position="80"/>
    </location>
</feature>
<dbReference type="InterPro" id="IPR034294">
    <property type="entry name" value="Aquaporin_transptr"/>
</dbReference>
<keyword evidence="3 6" id="KW-0812">Transmembrane</keyword>
<comment type="similarity">
    <text evidence="6">Belongs to the MIP/aquaporin (TC 1.A.8) family.</text>
</comment>
<comment type="caution">
    <text evidence="8">The sequence shown here is derived from an EMBL/GenBank/DDBJ whole genome shotgun (WGS) entry which is preliminary data.</text>
</comment>
<name>A0AA36N7R1_9DINO</name>
<feature type="transmembrane region" description="Helical" evidence="7">
    <location>
        <begin position="349"/>
        <end position="372"/>
    </location>
</feature>
<dbReference type="AlphaFoldDB" id="A0AA36N7R1"/>
<dbReference type="PANTHER" id="PTHR45724">
    <property type="entry name" value="AQUAPORIN NIP2-1"/>
    <property type="match status" value="1"/>
</dbReference>
<dbReference type="Pfam" id="PF00230">
    <property type="entry name" value="MIP"/>
    <property type="match status" value="2"/>
</dbReference>
<reference evidence="8" key="1">
    <citation type="submission" date="2023-08" db="EMBL/GenBank/DDBJ databases">
        <authorList>
            <person name="Chen Y."/>
            <person name="Shah S."/>
            <person name="Dougan E. K."/>
            <person name="Thang M."/>
            <person name="Chan C."/>
        </authorList>
    </citation>
    <scope>NUCLEOTIDE SEQUENCE</scope>
</reference>
<sequence length="459" mass="47633">MYGSIVGPSDEERTFAESAAPYVAEFVGTFFLVFTIALNTMVITSSAANGVMLMVLVYVFGPISGGHLNPAVSMACGLVGRMPWPQVIAYCLLQVSAGLLAGMACYEVFQVPMGVAPIAPFGFWDAAFLEALYTGMLCFVVLNVAVSRNNNPSHDQNHFLGLAVGLVLIAGHAAGHVSGAVLNPAAAIGLEIVGTQSRVVAPAPWGLAYAGMEIFGGLVAAACYLVARRHERHEAQDQPHFSSRWFCEFYGTTLLCVTVGLGTQPNAGTPWVAGAALASIVYAVHDISGAHVNPAVTLAMVLSGKCPLGRGLAYWAAQLLAGIVAGLIVAGYFSIAGSGQISLQPKGDFSWISVFAVEAAFTCILALVVLSVTPSAQNLFFGLAIGAGLTLGGFAAGPISGLLNPAVVWSLATAGTIQSSDPQVFHGLALCLFQLSGGVLASSLFLSKEKRPFKARSMD</sequence>
<evidence type="ECO:0000256" key="7">
    <source>
        <dbReference type="SAM" id="Phobius"/>
    </source>
</evidence>
<evidence type="ECO:0000256" key="4">
    <source>
        <dbReference type="ARBA" id="ARBA00022989"/>
    </source>
</evidence>
<dbReference type="Gene3D" id="1.20.1080.10">
    <property type="entry name" value="Glycerol uptake facilitator protein"/>
    <property type="match status" value="2"/>
</dbReference>
<feature type="transmembrane region" description="Helical" evidence="7">
    <location>
        <begin position="207"/>
        <end position="227"/>
    </location>
</feature>
<evidence type="ECO:0000313" key="9">
    <source>
        <dbReference type="Proteomes" id="UP001178507"/>
    </source>
</evidence>
<dbReference type="SUPFAM" id="SSF81338">
    <property type="entry name" value="Aquaporin-like"/>
    <property type="match status" value="2"/>
</dbReference>
<feature type="transmembrane region" description="Helical" evidence="7">
    <location>
        <begin position="379"/>
        <end position="403"/>
    </location>
</feature>
<keyword evidence="4 7" id="KW-1133">Transmembrane helix</keyword>
<gene>
    <name evidence="8" type="ORF">EVOR1521_LOCUS20090</name>
</gene>
<feature type="transmembrane region" description="Helical" evidence="7">
    <location>
        <begin position="87"/>
        <end position="109"/>
    </location>
</feature>
<dbReference type="InterPro" id="IPR000425">
    <property type="entry name" value="MIP"/>
</dbReference>
<evidence type="ECO:0000256" key="2">
    <source>
        <dbReference type="ARBA" id="ARBA00022448"/>
    </source>
</evidence>
<keyword evidence="2 6" id="KW-0813">Transport</keyword>
<feature type="transmembrane region" description="Helical" evidence="7">
    <location>
        <begin position="312"/>
        <end position="337"/>
    </location>
</feature>
<evidence type="ECO:0000256" key="5">
    <source>
        <dbReference type="ARBA" id="ARBA00023136"/>
    </source>
</evidence>
<dbReference type="InterPro" id="IPR022357">
    <property type="entry name" value="MIP_CS"/>
</dbReference>
<dbReference type="GO" id="GO:0015267">
    <property type="term" value="F:channel activity"/>
    <property type="evidence" value="ECO:0007669"/>
    <property type="project" value="InterPro"/>
</dbReference>
<protein>
    <recommendedName>
        <fullName evidence="10">Aquaporin</fullName>
    </recommendedName>
</protein>
<feature type="transmembrane region" description="Helical" evidence="7">
    <location>
        <begin position="121"/>
        <end position="146"/>
    </location>
</feature>
<keyword evidence="9" id="KW-1185">Reference proteome</keyword>
<dbReference type="PRINTS" id="PR00783">
    <property type="entry name" value="MINTRINSICP"/>
</dbReference>
<feature type="transmembrane region" description="Helical" evidence="7">
    <location>
        <begin position="423"/>
        <end position="446"/>
    </location>
</feature>
<dbReference type="GO" id="GO:0016020">
    <property type="term" value="C:membrane"/>
    <property type="evidence" value="ECO:0007669"/>
    <property type="project" value="UniProtKB-SubCell"/>
</dbReference>
<dbReference type="EMBL" id="CAUJNA010003207">
    <property type="protein sequence ID" value="CAJ1395719.1"/>
    <property type="molecule type" value="Genomic_DNA"/>
</dbReference>
<evidence type="ECO:0008006" key="10">
    <source>
        <dbReference type="Google" id="ProtNLM"/>
    </source>
</evidence>
<accession>A0AA36N7R1</accession>
<dbReference type="PANTHER" id="PTHR45724:SF13">
    <property type="entry name" value="AQUAPORIN NIP1-1-RELATED"/>
    <property type="match status" value="1"/>
</dbReference>